<protein>
    <submittedName>
        <fullName evidence="1">Aldo/keto reductase, NADP-dependent oxidoreductase domain superfamily</fullName>
    </submittedName>
</protein>
<dbReference type="Gene3D" id="3.20.20.100">
    <property type="entry name" value="NADP-dependent oxidoreductase domain"/>
    <property type="match status" value="1"/>
</dbReference>
<dbReference type="GO" id="GO:0016491">
    <property type="term" value="F:oxidoreductase activity"/>
    <property type="evidence" value="ECO:0007669"/>
    <property type="project" value="InterPro"/>
</dbReference>
<dbReference type="EMBL" id="MNCJ02000317">
    <property type="protein sequence ID" value="KAF5817968.1"/>
    <property type="molecule type" value="Genomic_DNA"/>
</dbReference>
<dbReference type="Proteomes" id="UP000215914">
    <property type="component" value="Unassembled WGS sequence"/>
</dbReference>
<dbReference type="SUPFAM" id="SSF51430">
    <property type="entry name" value="NAD(P)-linked oxidoreductase"/>
    <property type="match status" value="1"/>
</dbReference>
<comment type="caution">
    <text evidence="1">The sequence shown here is derived from an EMBL/GenBank/DDBJ whole genome shotgun (WGS) entry which is preliminary data.</text>
</comment>
<evidence type="ECO:0000313" key="2">
    <source>
        <dbReference type="Proteomes" id="UP000215914"/>
    </source>
</evidence>
<proteinExistence type="predicted"/>
<dbReference type="AlphaFoldDB" id="A0A9K3JN70"/>
<reference evidence="1" key="2">
    <citation type="submission" date="2020-06" db="EMBL/GenBank/DDBJ databases">
        <title>Helianthus annuus Genome sequencing and assembly Release 2.</title>
        <authorList>
            <person name="Gouzy J."/>
            <person name="Langlade N."/>
            <person name="Munos S."/>
        </authorList>
    </citation>
    <scope>NUCLEOTIDE SEQUENCE</scope>
    <source>
        <tissue evidence="1">Leaves</tissue>
    </source>
</reference>
<dbReference type="InterPro" id="IPR036812">
    <property type="entry name" value="NAD(P)_OxRdtase_dom_sf"/>
</dbReference>
<evidence type="ECO:0000313" key="1">
    <source>
        <dbReference type="EMBL" id="KAF5817968.1"/>
    </source>
</evidence>
<gene>
    <name evidence="1" type="ORF">HanXRQr2_Chr02g0059271</name>
</gene>
<name>A0A9K3JN70_HELAN</name>
<dbReference type="Gramene" id="mRNA:HanXRQr2_Chr02g0059271">
    <property type="protein sequence ID" value="mRNA:HanXRQr2_Chr02g0059271"/>
    <property type="gene ID" value="HanXRQr2_Chr02g0059271"/>
</dbReference>
<reference evidence="1" key="1">
    <citation type="journal article" date="2017" name="Nature">
        <title>The sunflower genome provides insights into oil metabolism, flowering and Asterid evolution.</title>
        <authorList>
            <person name="Badouin H."/>
            <person name="Gouzy J."/>
            <person name="Grassa C.J."/>
            <person name="Murat F."/>
            <person name="Staton S.E."/>
            <person name="Cottret L."/>
            <person name="Lelandais-Briere C."/>
            <person name="Owens G.L."/>
            <person name="Carrere S."/>
            <person name="Mayjonade B."/>
            <person name="Legrand L."/>
            <person name="Gill N."/>
            <person name="Kane N.C."/>
            <person name="Bowers J.E."/>
            <person name="Hubner S."/>
            <person name="Bellec A."/>
            <person name="Berard A."/>
            <person name="Berges H."/>
            <person name="Blanchet N."/>
            <person name="Boniface M.C."/>
            <person name="Brunel D."/>
            <person name="Catrice O."/>
            <person name="Chaidir N."/>
            <person name="Claudel C."/>
            <person name="Donnadieu C."/>
            <person name="Faraut T."/>
            <person name="Fievet G."/>
            <person name="Helmstetter N."/>
            <person name="King M."/>
            <person name="Knapp S.J."/>
            <person name="Lai Z."/>
            <person name="Le Paslier M.C."/>
            <person name="Lippi Y."/>
            <person name="Lorenzon L."/>
            <person name="Mandel J.R."/>
            <person name="Marage G."/>
            <person name="Marchand G."/>
            <person name="Marquand E."/>
            <person name="Bret-Mestries E."/>
            <person name="Morien E."/>
            <person name="Nambeesan S."/>
            <person name="Nguyen T."/>
            <person name="Pegot-Espagnet P."/>
            <person name="Pouilly N."/>
            <person name="Raftis F."/>
            <person name="Sallet E."/>
            <person name="Schiex T."/>
            <person name="Thomas J."/>
            <person name="Vandecasteele C."/>
            <person name="Vares D."/>
            <person name="Vear F."/>
            <person name="Vautrin S."/>
            <person name="Crespi M."/>
            <person name="Mangin B."/>
            <person name="Burke J.M."/>
            <person name="Salse J."/>
            <person name="Munos S."/>
            <person name="Vincourt P."/>
            <person name="Rieseberg L.H."/>
            <person name="Langlade N.B."/>
        </authorList>
    </citation>
    <scope>NUCLEOTIDE SEQUENCE</scope>
    <source>
        <tissue evidence="1">Leaves</tissue>
    </source>
</reference>
<dbReference type="InterPro" id="IPR020471">
    <property type="entry name" value="AKR"/>
</dbReference>
<sequence length="88" mass="9821">MAAMVDGSGAPSSLIVDPSLKRNFMGHRHIDCAQVYGNKEIGLVLKKLFQENVVRREDLWITSKLCCQPGGIFWDQIVIFGYLGVSDH</sequence>
<dbReference type="PANTHER" id="PTHR11732">
    <property type="entry name" value="ALDO/KETO REDUCTASE"/>
    <property type="match status" value="1"/>
</dbReference>
<accession>A0A9K3JN70</accession>
<organism evidence="1 2">
    <name type="scientific">Helianthus annuus</name>
    <name type="common">Common sunflower</name>
    <dbReference type="NCBI Taxonomy" id="4232"/>
    <lineage>
        <taxon>Eukaryota</taxon>
        <taxon>Viridiplantae</taxon>
        <taxon>Streptophyta</taxon>
        <taxon>Embryophyta</taxon>
        <taxon>Tracheophyta</taxon>
        <taxon>Spermatophyta</taxon>
        <taxon>Magnoliopsida</taxon>
        <taxon>eudicotyledons</taxon>
        <taxon>Gunneridae</taxon>
        <taxon>Pentapetalae</taxon>
        <taxon>asterids</taxon>
        <taxon>campanulids</taxon>
        <taxon>Asterales</taxon>
        <taxon>Asteraceae</taxon>
        <taxon>Asteroideae</taxon>
        <taxon>Heliantheae alliance</taxon>
        <taxon>Heliantheae</taxon>
        <taxon>Helianthus</taxon>
    </lineage>
</organism>
<keyword evidence="2" id="KW-1185">Reference proteome</keyword>